<keyword evidence="2" id="KW-1185">Reference proteome</keyword>
<organism evidence="1 2">
    <name type="scientific">Fomitopsis schrenkii</name>
    <name type="common">Brown rot fungus</name>
    <dbReference type="NCBI Taxonomy" id="2126942"/>
    <lineage>
        <taxon>Eukaryota</taxon>
        <taxon>Fungi</taxon>
        <taxon>Dikarya</taxon>
        <taxon>Basidiomycota</taxon>
        <taxon>Agaricomycotina</taxon>
        <taxon>Agaricomycetes</taxon>
        <taxon>Polyporales</taxon>
        <taxon>Fomitopsis</taxon>
    </lineage>
</organism>
<sequence>MSTLTLVDDGNHGNHEDDGTIWHIETPMVLTLAKGFELLPRWKKLIVLSWAPTNLDMNSASIRDNSSERENIMFCTLGAGHWIGDTIITK</sequence>
<evidence type="ECO:0000313" key="2">
    <source>
        <dbReference type="Proteomes" id="UP000015241"/>
    </source>
</evidence>
<dbReference type="AlphaFoldDB" id="S8F6F0"/>
<proteinExistence type="predicted"/>
<dbReference type="InParanoid" id="S8F6F0"/>
<name>S8F6F0_FOMSC</name>
<protein>
    <submittedName>
        <fullName evidence="1">Uncharacterized protein</fullName>
    </submittedName>
</protein>
<dbReference type="HOGENOM" id="CLU_2440889_0_0_1"/>
<dbReference type="Proteomes" id="UP000015241">
    <property type="component" value="Unassembled WGS sequence"/>
</dbReference>
<dbReference type="EMBL" id="KE504178">
    <property type="protein sequence ID" value="EPS97200.1"/>
    <property type="molecule type" value="Genomic_DNA"/>
</dbReference>
<gene>
    <name evidence="1" type="ORF">FOMPIDRAFT_81948</name>
</gene>
<accession>S8F6F0</accession>
<reference evidence="1 2" key="1">
    <citation type="journal article" date="2012" name="Science">
        <title>The Paleozoic origin of enzymatic lignin decomposition reconstructed from 31 fungal genomes.</title>
        <authorList>
            <person name="Floudas D."/>
            <person name="Binder M."/>
            <person name="Riley R."/>
            <person name="Barry K."/>
            <person name="Blanchette R.A."/>
            <person name="Henrissat B."/>
            <person name="Martinez A.T."/>
            <person name="Otillar R."/>
            <person name="Spatafora J.W."/>
            <person name="Yadav J.S."/>
            <person name="Aerts A."/>
            <person name="Benoit I."/>
            <person name="Boyd A."/>
            <person name="Carlson A."/>
            <person name="Copeland A."/>
            <person name="Coutinho P.M."/>
            <person name="de Vries R.P."/>
            <person name="Ferreira P."/>
            <person name="Findley K."/>
            <person name="Foster B."/>
            <person name="Gaskell J."/>
            <person name="Glotzer D."/>
            <person name="Gorecki P."/>
            <person name="Heitman J."/>
            <person name="Hesse C."/>
            <person name="Hori C."/>
            <person name="Igarashi K."/>
            <person name="Jurgens J.A."/>
            <person name="Kallen N."/>
            <person name="Kersten P."/>
            <person name="Kohler A."/>
            <person name="Kuees U."/>
            <person name="Kumar T.K.A."/>
            <person name="Kuo A."/>
            <person name="LaButti K."/>
            <person name="Larrondo L.F."/>
            <person name="Lindquist E."/>
            <person name="Ling A."/>
            <person name="Lombard V."/>
            <person name="Lucas S."/>
            <person name="Lundell T."/>
            <person name="Martin R."/>
            <person name="McLaughlin D.J."/>
            <person name="Morgenstern I."/>
            <person name="Morin E."/>
            <person name="Murat C."/>
            <person name="Nagy L.G."/>
            <person name="Nolan M."/>
            <person name="Ohm R.A."/>
            <person name="Patyshakuliyeva A."/>
            <person name="Rokas A."/>
            <person name="Ruiz-Duenas F.J."/>
            <person name="Sabat G."/>
            <person name="Salamov A."/>
            <person name="Samejima M."/>
            <person name="Schmutz J."/>
            <person name="Slot J.C."/>
            <person name="St John F."/>
            <person name="Stenlid J."/>
            <person name="Sun H."/>
            <person name="Sun S."/>
            <person name="Syed K."/>
            <person name="Tsang A."/>
            <person name="Wiebenga A."/>
            <person name="Young D."/>
            <person name="Pisabarro A."/>
            <person name="Eastwood D.C."/>
            <person name="Martin F."/>
            <person name="Cullen D."/>
            <person name="Grigoriev I.V."/>
            <person name="Hibbett D.S."/>
        </authorList>
    </citation>
    <scope>NUCLEOTIDE SEQUENCE</scope>
    <source>
        <strain evidence="2">FP-58527</strain>
    </source>
</reference>
<evidence type="ECO:0000313" key="1">
    <source>
        <dbReference type="EMBL" id="EPS97200.1"/>
    </source>
</evidence>